<protein>
    <submittedName>
        <fullName evidence="1">Uncharacterized protein</fullName>
    </submittedName>
</protein>
<dbReference type="EMBL" id="LVLJ01003787">
    <property type="protein sequence ID" value="OAE19753.1"/>
    <property type="molecule type" value="Genomic_DNA"/>
</dbReference>
<evidence type="ECO:0000313" key="2">
    <source>
        <dbReference type="Proteomes" id="UP000077202"/>
    </source>
</evidence>
<name>A0A176VH49_MARPO</name>
<keyword evidence="2" id="KW-1185">Reference proteome</keyword>
<gene>
    <name evidence="1" type="ORF">AXG93_2958s1290</name>
</gene>
<sequence length="80" mass="8671">MEWDAQPDPPMGIASDSIVEVSLESEESSIPPGETDLQTKAESVLEIVRLLLGRSDSMRRAILSSHFSSQGLSCGGWVRP</sequence>
<organism evidence="1 2">
    <name type="scientific">Marchantia polymorpha subsp. ruderalis</name>
    <dbReference type="NCBI Taxonomy" id="1480154"/>
    <lineage>
        <taxon>Eukaryota</taxon>
        <taxon>Viridiplantae</taxon>
        <taxon>Streptophyta</taxon>
        <taxon>Embryophyta</taxon>
        <taxon>Marchantiophyta</taxon>
        <taxon>Marchantiopsida</taxon>
        <taxon>Marchantiidae</taxon>
        <taxon>Marchantiales</taxon>
        <taxon>Marchantiaceae</taxon>
        <taxon>Marchantia</taxon>
    </lineage>
</organism>
<accession>A0A176VH49</accession>
<proteinExistence type="predicted"/>
<dbReference type="AlphaFoldDB" id="A0A176VH49"/>
<comment type="caution">
    <text evidence="1">The sequence shown here is derived from an EMBL/GenBank/DDBJ whole genome shotgun (WGS) entry which is preliminary data.</text>
</comment>
<reference evidence="1" key="1">
    <citation type="submission" date="2016-03" db="EMBL/GenBank/DDBJ databases">
        <title>Mechanisms controlling the formation of the plant cell surface in tip-growing cells are functionally conserved among land plants.</title>
        <authorList>
            <person name="Honkanen S."/>
            <person name="Jones V.A."/>
            <person name="Morieri G."/>
            <person name="Champion C."/>
            <person name="Hetherington A.J."/>
            <person name="Kelly S."/>
            <person name="Saint-Marcoux D."/>
            <person name="Proust H."/>
            <person name="Prescott H."/>
            <person name="Dolan L."/>
        </authorList>
    </citation>
    <scope>NUCLEOTIDE SEQUENCE [LARGE SCALE GENOMIC DNA]</scope>
    <source>
        <tissue evidence="1">Whole gametophyte</tissue>
    </source>
</reference>
<evidence type="ECO:0000313" key="1">
    <source>
        <dbReference type="EMBL" id="OAE19753.1"/>
    </source>
</evidence>
<dbReference type="Proteomes" id="UP000077202">
    <property type="component" value="Unassembled WGS sequence"/>
</dbReference>